<dbReference type="InterPro" id="IPR013043">
    <property type="entry name" value="DUF1595"/>
</dbReference>
<proteinExistence type="predicted"/>
<dbReference type="InterPro" id="IPR036909">
    <property type="entry name" value="Cyt_c-like_dom_sf"/>
</dbReference>
<evidence type="ECO:0000259" key="4">
    <source>
        <dbReference type="Pfam" id="PF07626"/>
    </source>
</evidence>
<dbReference type="InterPro" id="IPR013036">
    <property type="entry name" value="DUF1587"/>
</dbReference>
<dbReference type="Proteomes" id="UP000010798">
    <property type="component" value="Chromosome"/>
</dbReference>
<dbReference type="HOGENOM" id="CLU_007458_1_0_0"/>
<dbReference type="STRING" id="886293.Sinac_0061"/>
<evidence type="ECO:0000259" key="7">
    <source>
        <dbReference type="Pfam" id="PF07635"/>
    </source>
</evidence>
<dbReference type="InterPro" id="IPR011478">
    <property type="entry name" value="DUF1585"/>
</dbReference>
<dbReference type="Pfam" id="PF07626">
    <property type="entry name" value="PSD3"/>
    <property type="match status" value="1"/>
</dbReference>
<feature type="region of interest" description="Disordered" evidence="1">
    <location>
        <begin position="83"/>
        <end position="105"/>
    </location>
</feature>
<dbReference type="OrthoDB" id="175242at2"/>
<dbReference type="RefSeq" id="WP_015243708.1">
    <property type="nucleotide sequence ID" value="NC_019892.1"/>
</dbReference>
<evidence type="ECO:0000313" key="10">
    <source>
        <dbReference type="Proteomes" id="UP000010798"/>
    </source>
</evidence>
<dbReference type="eggNOG" id="COG2010">
    <property type="taxonomic scope" value="Bacteria"/>
</dbReference>
<dbReference type="eggNOG" id="COG0551">
    <property type="taxonomic scope" value="Bacteria"/>
</dbReference>
<dbReference type="Pfam" id="PF07635">
    <property type="entry name" value="PSCyt1"/>
    <property type="match status" value="1"/>
</dbReference>
<evidence type="ECO:0000259" key="6">
    <source>
        <dbReference type="Pfam" id="PF07631"/>
    </source>
</evidence>
<dbReference type="SUPFAM" id="SSF46626">
    <property type="entry name" value="Cytochrome c"/>
    <property type="match status" value="1"/>
</dbReference>
<dbReference type="Pfam" id="PF07631">
    <property type="entry name" value="PSD4"/>
    <property type="match status" value="1"/>
</dbReference>
<evidence type="ECO:0000259" key="8">
    <source>
        <dbReference type="Pfam" id="PF07637"/>
    </source>
</evidence>
<reference evidence="9 10" key="1">
    <citation type="submission" date="2012-02" db="EMBL/GenBank/DDBJ databases">
        <title>Complete sequence of chromosome of Singulisphaera acidiphila DSM 18658.</title>
        <authorList>
            <consortium name="US DOE Joint Genome Institute (JGI-PGF)"/>
            <person name="Lucas S."/>
            <person name="Copeland A."/>
            <person name="Lapidus A."/>
            <person name="Glavina del Rio T."/>
            <person name="Dalin E."/>
            <person name="Tice H."/>
            <person name="Bruce D."/>
            <person name="Goodwin L."/>
            <person name="Pitluck S."/>
            <person name="Peters L."/>
            <person name="Ovchinnikova G."/>
            <person name="Chertkov O."/>
            <person name="Kyrpides N."/>
            <person name="Mavromatis K."/>
            <person name="Ivanova N."/>
            <person name="Brettin T."/>
            <person name="Detter J.C."/>
            <person name="Han C."/>
            <person name="Larimer F."/>
            <person name="Land M."/>
            <person name="Hauser L."/>
            <person name="Markowitz V."/>
            <person name="Cheng J.-F."/>
            <person name="Hugenholtz P."/>
            <person name="Woyke T."/>
            <person name="Wu D."/>
            <person name="Tindall B."/>
            <person name="Pomrenke H."/>
            <person name="Brambilla E."/>
            <person name="Klenk H.-P."/>
            <person name="Eisen J.A."/>
        </authorList>
    </citation>
    <scope>NUCLEOTIDE SEQUENCE [LARGE SCALE GENOMIC DNA]</scope>
    <source>
        <strain evidence="10">ATCC BAA-1392 / DSM 18658 / VKM B-2454 / MOB10</strain>
    </source>
</reference>
<feature type="chain" id="PRO_5003940037" description="Cytochrome c domain-containing protein" evidence="2">
    <location>
        <begin position="29"/>
        <end position="626"/>
    </location>
</feature>
<feature type="signal peptide" evidence="2">
    <location>
        <begin position="1"/>
        <end position="28"/>
    </location>
</feature>
<feature type="domain" description="DUF1587" evidence="4">
    <location>
        <begin position="128"/>
        <end position="191"/>
    </location>
</feature>
<dbReference type="Pfam" id="PF07624">
    <property type="entry name" value="PSD2"/>
    <property type="match status" value="1"/>
</dbReference>
<sequence length="626" mass="69467">MTRTATARWSPALATVLLTLPLVFHSQARGDGFDLNVQPLLQKHCLRCHGDKKPKGGVNLAKFADEEALRSDPELWVKVLDALTERSMPPPGNKAGPNEDERQRAATSIQAVLDAIEGVSDPGPSVVQRLTRRQYNNTVRDLLGVNARPAQSFPADGGGGGGFDNNAATLFVPPILLEKYLTAAAGVLAEADPTRYLIARPGPDLSKEQAARRCVATFARRAFRRPVSDLEVDRLLRLFHHADARGDSFEDAVRLALRAALVSPNFLFVVERDRSETNAPYTVSDHELACRLSYFLWSSMPDDALSDLADAGKLHDPTVLESQVRRMLADPKSRALAEDFAGQWLRVGNLAELAEPDKRLFPEYTPELRDAMAEEAISYCHAILRDDRPVLELLDSDYTYLNERLAKHYGIEGVTGPDFRRVALKDRNRGGVLGMAAVLTLTSYPRRTSPVLRGKWVLEEILGTPPPPPPPMIKALPADEHVKDGMTFRQRLEQHRKDVNCASCHARLDPLGFGLENFDVLGRWREKINEEPIDASGKLTTGEDFSGAAALKAILAESKRELFLRNLVERMLSYALRRGVEYYDIPTVKQVMAELQANEHRGTALIVAVAKSFPFQNRRNEPQGAQ</sequence>
<feature type="domain" description="DUF1592" evidence="6">
    <location>
        <begin position="284"/>
        <end position="411"/>
    </location>
</feature>
<evidence type="ECO:0000256" key="1">
    <source>
        <dbReference type="SAM" id="MobiDB-lite"/>
    </source>
</evidence>
<dbReference type="InterPro" id="IPR013039">
    <property type="entry name" value="DUF1588"/>
</dbReference>
<evidence type="ECO:0008006" key="11">
    <source>
        <dbReference type="Google" id="ProtNLM"/>
    </source>
</evidence>
<feature type="domain" description="Cytochrome C Planctomycete-type" evidence="7">
    <location>
        <begin position="45"/>
        <end position="92"/>
    </location>
</feature>
<dbReference type="KEGG" id="saci:Sinac_0061"/>
<dbReference type="Pfam" id="PF07637">
    <property type="entry name" value="PSD5"/>
    <property type="match status" value="1"/>
</dbReference>
<dbReference type="AlphaFoldDB" id="L0D6R5"/>
<feature type="domain" description="DUF1588" evidence="5">
    <location>
        <begin position="429"/>
        <end position="527"/>
    </location>
</feature>
<evidence type="ECO:0000259" key="3">
    <source>
        <dbReference type="Pfam" id="PF07624"/>
    </source>
</evidence>
<evidence type="ECO:0000259" key="5">
    <source>
        <dbReference type="Pfam" id="PF07627"/>
    </source>
</evidence>
<accession>L0D6R5</accession>
<dbReference type="Pfam" id="PF07627">
    <property type="entry name" value="PSCyt3"/>
    <property type="match status" value="1"/>
</dbReference>
<protein>
    <recommendedName>
        <fullName evidence="11">Cytochrome c domain-containing protein</fullName>
    </recommendedName>
</protein>
<evidence type="ECO:0000313" key="9">
    <source>
        <dbReference type="EMBL" id="AGA24523.1"/>
    </source>
</evidence>
<gene>
    <name evidence="9" type="ordered locus">Sinac_0061</name>
</gene>
<feature type="domain" description="DUF1595" evidence="8">
    <location>
        <begin position="211"/>
        <end position="271"/>
    </location>
</feature>
<name>L0D6R5_SINAD</name>
<keyword evidence="2" id="KW-0732">Signal</keyword>
<feature type="domain" description="DUF1585" evidence="3">
    <location>
        <begin position="542"/>
        <end position="615"/>
    </location>
</feature>
<evidence type="ECO:0000256" key="2">
    <source>
        <dbReference type="SAM" id="SignalP"/>
    </source>
</evidence>
<dbReference type="GO" id="GO:0009055">
    <property type="term" value="F:electron transfer activity"/>
    <property type="evidence" value="ECO:0007669"/>
    <property type="project" value="InterPro"/>
</dbReference>
<keyword evidence="10" id="KW-1185">Reference proteome</keyword>
<dbReference type="InterPro" id="IPR011429">
    <property type="entry name" value="Cyt_c_Planctomycete-type"/>
</dbReference>
<dbReference type="GO" id="GO:0020037">
    <property type="term" value="F:heme binding"/>
    <property type="evidence" value="ECO:0007669"/>
    <property type="project" value="InterPro"/>
</dbReference>
<dbReference type="EMBL" id="CP003364">
    <property type="protein sequence ID" value="AGA24523.1"/>
    <property type="molecule type" value="Genomic_DNA"/>
</dbReference>
<organism evidence="9 10">
    <name type="scientific">Singulisphaera acidiphila (strain ATCC BAA-1392 / DSM 18658 / VKM B-2454 / MOB10)</name>
    <dbReference type="NCBI Taxonomy" id="886293"/>
    <lineage>
        <taxon>Bacteria</taxon>
        <taxon>Pseudomonadati</taxon>
        <taxon>Planctomycetota</taxon>
        <taxon>Planctomycetia</taxon>
        <taxon>Isosphaerales</taxon>
        <taxon>Isosphaeraceae</taxon>
        <taxon>Singulisphaera</taxon>
    </lineage>
</organism>
<dbReference type="InterPro" id="IPR013042">
    <property type="entry name" value="DUF1592"/>
</dbReference>